<evidence type="ECO:0000256" key="3">
    <source>
        <dbReference type="ARBA" id="ARBA00004177"/>
    </source>
</evidence>
<evidence type="ECO:0000256" key="11">
    <source>
        <dbReference type="ARBA" id="ARBA00022771"/>
    </source>
</evidence>
<dbReference type="GO" id="GO:0016020">
    <property type="term" value="C:membrane"/>
    <property type="evidence" value="ECO:0007669"/>
    <property type="project" value="UniProtKB-SubCell"/>
</dbReference>
<keyword evidence="11 17" id="KW-0863">Zinc-finger</keyword>
<keyword evidence="14" id="KW-0472">Membrane</keyword>
<keyword evidence="10" id="KW-0967">Endosome</keyword>
<accession>A0A292PII9</accession>
<feature type="compositionally biased region" description="Polar residues" evidence="18">
    <location>
        <begin position="274"/>
        <end position="285"/>
    </location>
</feature>
<dbReference type="InterPro" id="IPR017455">
    <property type="entry name" value="Znf_FYVE-rel"/>
</dbReference>
<feature type="compositionally biased region" description="Low complexity" evidence="18">
    <location>
        <begin position="378"/>
        <end position="389"/>
    </location>
</feature>
<dbReference type="SMART" id="SM00184">
    <property type="entry name" value="RING"/>
    <property type="match status" value="1"/>
</dbReference>
<evidence type="ECO:0000256" key="12">
    <source>
        <dbReference type="ARBA" id="ARBA00022786"/>
    </source>
</evidence>
<feature type="compositionally biased region" description="Low complexity" evidence="18">
    <location>
        <begin position="50"/>
        <end position="63"/>
    </location>
</feature>
<protein>
    <recommendedName>
        <fullName evidence="6">RING-type E3 ubiquitin transferase</fullName>
        <ecNumber evidence="6">2.3.2.27</ecNumber>
    </recommendedName>
</protein>
<evidence type="ECO:0000256" key="15">
    <source>
        <dbReference type="ARBA" id="ARBA00023228"/>
    </source>
</evidence>
<dbReference type="GO" id="GO:0005768">
    <property type="term" value="C:endosome"/>
    <property type="evidence" value="ECO:0007669"/>
    <property type="project" value="UniProtKB-SubCell"/>
</dbReference>
<feature type="region of interest" description="Disordered" evidence="18">
    <location>
        <begin position="372"/>
        <end position="404"/>
    </location>
</feature>
<dbReference type="PANTHER" id="PTHR46661:SF4">
    <property type="entry name" value="RING-TYPE DOMAIN-CONTAINING PROTEIN"/>
    <property type="match status" value="1"/>
</dbReference>
<evidence type="ECO:0000256" key="1">
    <source>
        <dbReference type="ARBA" id="ARBA00000900"/>
    </source>
</evidence>
<feature type="region of interest" description="Disordered" evidence="18">
    <location>
        <begin position="201"/>
        <end position="336"/>
    </location>
</feature>
<feature type="domain" description="RING-type" evidence="19">
    <location>
        <begin position="444"/>
        <end position="486"/>
    </location>
</feature>
<keyword evidence="13" id="KW-0862">Zinc</keyword>
<evidence type="ECO:0000259" key="19">
    <source>
        <dbReference type="PROSITE" id="PS50089"/>
    </source>
</evidence>
<comment type="catalytic activity">
    <reaction evidence="1">
        <text>S-ubiquitinyl-[E2 ubiquitin-conjugating enzyme]-L-cysteine + [acceptor protein]-L-lysine = [E2 ubiquitin-conjugating enzyme]-L-cysteine + N(6)-ubiquitinyl-[acceptor protein]-L-lysine.</text>
        <dbReference type="EC" id="2.3.2.27"/>
    </reaction>
</comment>
<dbReference type="PROSITE" id="PS50178">
    <property type="entry name" value="ZF_FYVE"/>
    <property type="match status" value="1"/>
</dbReference>
<feature type="region of interest" description="Disordered" evidence="18">
    <location>
        <begin position="417"/>
        <end position="436"/>
    </location>
</feature>
<dbReference type="GO" id="GO:0070936">
    <property type="term" value="P:protein K48-linked ubiquitination"/>
    <property type="evidence" value="ECO:0007669"/>
    <property type="project" value="TreeGrafter"/>
</dbReference>
<evidence type="ECO:0000256" key="6">
    <source>
        <dbReference type="ARBA" id="ARBA00012483"/>
    </source>
</evidence>
<comment type="subcellular location">
    <subcellularLocation>
        <location evidence="3">Endosome</location>
    </subcellularLocation>
    <subcellularLocation>
        <location evidence="4">Lysosome</location>
    </subcellularLocation>
    <subcellularLocation>
        <location evidence="2">Membrane</location>
        <topology evidence="2">Peripheral membrane protein</topology>
    </subcellularLocation>
</comment>
<evidence type="ECO:0000313" key="22">
    <source>
        <dbReference type="Proteomes" id="UP001412239"/>
    </source>
</evidence>
<dbReference type="EC" id="2.3.2.27" evidence="6"/>
<dbReference type="Pfam" id="PF13639">
    <property type="entry name" value="zf-RING_2"/>
    <property type="match status" value="1"/>
</dbReference>
<dbReference type="SMART" id="SM00064">
    <property type="entry name" value="FYVE"/>
    <property type="match status" value="1"/>
</dbReference>
<evidence type="ECO:0000256" key="9">
    <source>
        <dbReference type="ARBA" id="ARBA00022723"/>
    </source>
</evidence>
<dbReference type="InterPro" id="IPR051878">
    <property type="entry name" value="ZNRF_ubiq-protein_ligase"/>
</dbReference>
<feature type="compositionally biased region" description="Basic and acidic residues" evidence="18">
    <location>
        <begin position="427"/>
        <end position="436"/>
    </location>
</feature>
<evidence type="ECO:0000256" key="2">
    <source>
        <dbReference type="ARBA" id="ARBA00004170"/>
    </source>
</evidence>
<dbReference type="AlphaFoldDB" id="A0A292PII9"/>
<evidence type="ECO:0000256" key="7">
    <source>
        <dbReference type="ARBA" id="ARBA00022679"/>
    </source>
</evidence>
<evidence type="ECO:0000256" key="18">
    <source>
        <dbReference type="SAM" id="MobiDB-lite"/>
    </source>
</evidence>
<dbReference type="CDD" id="cd16489">
    <property type="entry name" value="mRING-CH-C4HC2H_ZNRF"/>
    <property type="match status" value="1"/>
</dbReference>
<gene>
    <name evidence="21" type="ORF">GSTUAT00008764001</name>
</gene>
<evidence type="ECO:0000256" key="5">
    <source>
        <dbReference type="ARBA" id="ARBA00004906"/>
    </source>
</evidence>
<keyword evidence="15" id="KW-0458">Lysosome</keyword>
<proteinExistence type="predicted"/>
<dbReference type="Gene3D" id="3.30.40.10">
    <property type="entry name" value="Zinc/RING finger domain, C3HC4 (zinc finger)"/>
    <property type="match status" value="2"/>
</dbReference>
<dbReference type="GO" id="GO:0043161">
    <property type="term" value="P:proteasome-mediated ubiquitin-dependent protein catabolic process"/>
    <property type="evidence" value="ECO:0007669"/>
    <property type="project" value="TreeGrafter"/>
</dbReference>
<evidence type="ECO:0000256" key="14">
    <source>
        <dbReference type="ARBA" id="ARBA00023136"/>
    </source>
</evidence>
<dbReference type="InterPro" id="IPR013083">
    <property type="entry name" value="Znf_RING/FYVE/PHD"/>
</dbReference>
<evidence type="ECO:0000256" key="17">
    <source>
        <dbReference type="PROSITE-ProRule" id="PRU00175"/>
    </source>
</evidence>
<keyword evidence="8" id="KW-0519">Myristate</keyword>
<dbReference type="SUPFAM" id="SSF57850">
    <property type="entry name" value="RING/U-box"/>
    <property type="match status" value="1"/>
</dbReference>
<dbReference type="EMBL" id="LN891241">
    <property type="protein sequence ID" value="CUS07149.1"/>
    <property type="molecule type" value="Genomic_DNA"/>
</dbReference>
<evidence type="ECO:0000256" key="10">
    <source>
        <dbReference type="ARBA" id="ARBA00022753"/>
    </source>
</evidence>
<name>A0A292PII9_9PEZI</name>
<dbReference type="PROSITE" id="PS50089">
    <property type="entry name" value="ZF_RING_2"/>
    <property type="match status" value="1"/>
</dbReference>
<dbReference type="PANTHER" id="PTHR46661">
    <property type="entry name" value="E3 UBIQUITIN-PROTEIN LIGASE ZNRF1-LIKE PROTEIN"/>
    <property type="match status" value="1"/>
</dbReference>
<sequence>MESSQTQAQAQPPLPPLPPLPPPAPIHHPRHSSNGLIQPPPPHLSRRNSNHGSASSHSSSSPSPHRRMPSRRQTSELILPEWQPDEGANRCPICHNAFTFFNRRHHCRKCGRVVCNPCSPHRITIPKAFVVHPTSQTPCYEPLASRVPDSPGDADYEDNQVRQGRITITAGPASQSFIWNSSSGDEDEGMQVRICEQCLGRRPSDSHHSPGRGAPGPIPGGNGGGGWVSGFLGGDSGGMGVPTPPPGSRDVNRRRRQNFQGGRSLPHIHHAAMSPSSRSAYTNYQAPPAHHYYSSASSSSSLPSRRGQQPHYPPAHYHPPQHSRSSSQNVPTHPRLKETDYCPICTHPLPPVDPNGSEDAREEHIQSCIRAVESSASPANTPTTGAPAGTPNPNPPGTIRPRRYTGGGRMVVWKASEKDTWASGGEADEKKGESEGDEREKAECVICFEEFEVGDVIARLECLCRYHKRCIRMWFEKKGNGECPVHAVHE</sequence>
<keyword evidence="22" id="KW-1185">Reference proteome</keyword>
<reference evidence="21" key="1">
    <citation type="submission" date="2015-10" db="EMBL/GenBank/DDBJ databases">
        <authorList>
            <person name="Regsiter A."/>
            <person name="william w."/>
        </authorList>
    </citation>
    <scope>NUCLEOTIDE SEQUENCE</scope>
    <source>
        <strain evidence="21">Montdore</strain>
    </source>
</reference>
<dbReference type="Proteomes" id="UP001412239">
    <property type="component" value="Unassembled WGS sequence"/>
</dbReference>
<keyword evidence="9" id="KW-0479">Metal-binding</keyword>
<organism evidence="21 22">
    <name type="scientific">Tuber aestivum</name>
    <name type="common">summer truffle</name>
    <dbReference type="NCBI Taxonomy" id="59557"/>
    <lineage>
        <taxon>Eukaryota</taxon>
        <taxon>Fungi</taxon>
        <taxon>Dikarya</taxon>
        <taxon>Ascomycota</taxon>
        <taxon>Pezizomycotina</taxon>
        <taxon>Pezizomycetes</taxon>
        <taxon>Pezizales</taxon>
        <taxon>Tuberaceae</taxon>
        <taxon>Tuber</taxon>
    </lineage>
</organism>
<feature type="domain" description="FYVE-type" evidence="20">
    <location>
        <begin position="85"/>
        <end position="203"/>
    </location>
</feature>
<dbReference type="InterPro" id="IPR011011">
    <property type="entry name" value="Znf_FYVE_PHD"/>
</dbReference>
<feature type="compositionally biased region" description="Gly residues" evidence="18">
    <location>
        <begin position="219"/>
        <end position="240"/>
    </location>
</feature>
<dbReference type="InterPro" id="IPR000306">
    <property type="entry name" value="Znf_FYVE"/>
</dbReference>
<feature type="region of interest" description="Disordered" evidence="18">
    <location>
        <begin position="1"/>
        <end position="73"/>
    </location>
</feature>
<dbReference type="InterPro" id="IPR001841">
    <property type="entry name" value="Znf_RING"/>
</dbReference>
<feature type="compositionally biased region" description="Pro residues" evidence="18">
    <location>
        <begin position="12"/>
        <end position="26"/>
    </location>
</feature>
<evidence type="ECO:0000256" key="4">
    <source>
        <dbReference type="ARBA" id="ARBA00004371"/>
    </source>
</evidence>
<comment type="pathway">
    <text evidence="5">Protein modification; protein ubiquitination.</text>
</comment>
<evidence type="ECO:0000256" key="13">
    <source>
        <dbReference type="ARBA" id="ARBA00022833"/>
    </source>
</evidence>
<dbReference type="GO" id="GO:0008270">
    <property type="term" value="F:zinc ion binding"/>
    <property type="evidence" value="ECO:0007669"/>
    <property type="project" value="UniProtKB-KW"/>
</dbReference>
<dbReference type="Pfam" id="PF01363">
    <property type="entry name" value="FYVE"/>
    <property type="match status" value="1"/>
</dbReference>
<dbReference type="GO" id="GO:0061630">
    <property type="term" value="F:ubiquitin protein ligase activity"/>
    <property type="evidence" value="ECO:0007669"/>
    <property type="project" value="UniProtKB-EC"/>
</dbReference>
<keyword evidence="7" id="KW-0808">Transferase</keyword>
<keyword evidence="12" id="KW-0833">Ubl conjugation pathway</keyword>
<feature type="compositionally biased region" description="Low complexity" evidence="18">
    <location>
        <begin position="286"/>
        <end position="304"/>
    </location>
</feature>
<keyword evidence="16" id="KW-0449">Lipoprotein</keyword>
<dbReference type="SUPFAM" id="SSF57903">
    <property type="entry name" value="FYVE/PHD zinc finger"/>
    <property type="match status" value="1"/>
</dbReference>
<evidence type="ECO:0000256" key="16">
    <source>
        <dbReference type="ARBA" id="ARBA00023288"/>
    </source>
</evidence>
<evidence type="ECO:0000313" key="21">
    <source>
        <dbReference type="EMBL" id="CUS07149.1"/>
    </source>
</evidence>
<evidence type="ECO:0000259" key="20">
    <source>
        <dbReference type="PROSITE" id="PS50178"/>
    </source>
</evidence>
<evidence type="ECO:0000256" key="8">
    <source>
        <dbReference type="ARBA" id="ARBA00022707"/>
    </source>
</evidence>